<evidence type="ECO:0000313" key="1">
    <source>
        <dbReference type="EMBL" id="KAA3466049.1"/>
    </source>
</evidence>
<dbReference type="Proteomes" id="UP000325315">
    <property type="component" value="Unassembled WGS sequence"/>
</dbReference>
<evidence type="ECO:0000313" key="2">
    <source>
        <dbReference type="Proteomes" id="UP000325315"/>
    </source>
</evidence>
<accession>A0A5B6VA87</accession>
<keyword evidence="2" id="KW-1185">Reference proteome</keyword>
<reference evidence="2" key="1">
    <citation type="journal article" date="2019" name="Plant Biotechnol. J.">
        <title>Genome sequencing of the Australian wild diploid species Gossypium australe highlights disease resistance and delayed gland morphogenesis.</title>
        <authorList>
            <person name="Cai Y."/>
            <person name="Cai X."/>
            <person name="Wang Q."/>
            <person name="Wang P."/>
            <person name="Zhang Y."/>
            <person name="Cai C."/>
            <person name="Xu Y."/>
            <person name="Wang K."/>
            <person name="Zhou Z."/>
            <person name="Wang C."/>
            <person name="Geng S."/>
            <person name="Li B."/>
            <person name="Dong Q."/>
            <person name="Hou Y."/>
            <person name="Wang H."/>
            <person name="Ai P."/>
            <person name="Liu Z."/>
            <person name="Yi F."/>
            <person name="Sun M."/>
            <person name="An G."/>
            <person name="Cheng J."/>
            <person name="Zhang Y."/>
            <person name="Shi Q."/>
            <person name="Xie Y."/>
            <person name="Shi X."/>
            <person name="Chang Y."/>
            <person name="Huang F."/>
            <person name="Chen Y."/>
            <person name="Hong S."/>
            <person name="Mi L."/>
            <person name="Sun Q."/>
            <person name="Zhang L."/>
            <person name="Zhou B."/>
            <person name="Peng R."/>
            <person name="Zhang X."/>
            <person name="Liu F."/>
        </authorList>
    </citation>
    <scope>NUCLEOTIDE SEQUENCE [LARGE SCALE GENOMIC DNA]</scope>
    <source>
        <strain evidence="2">cv. PA1801</strain>
    </source>
</reference>
<name>A0A5B6VA87_9ROSI</name>
<dbReference type="EMBL" id="SMMG02000007">
    <property type="protein sequence ID" value="KAA3466049.1"/>
    <property type="molecule type" value="Genomic_DNA"/>
</dbReference>
<organism evidence="1 2">
    <name type="scientific">Gossypium australe</name>
    <dbReference type="NCBI Taxonomy" id="47621"/>
    <lineage>
        <taxon>Eukaryota</taxon>
        <taxon>Viridiplantae</taxon>
        <taxon>Streptophyta</taxon>
        <taxon>Embryophyta</taxon>
        <taxon>Tracheophyta</taxon>
        <taxon>Spermatophyta</taxon>
        <taxon>Magnoliopsida</taxon>
        <taxon>eudicotyledons</taxon>
        <taxon>Gunneridae</taxon>
        <taxon>Pentapetalae</taxon>
        <taxon>rosids</taxon>
        <taxon>malvids</taxon>
        <taxon>Malvales</taxon>
        <taxon>Malvaceae</taxon>
        <taxon>Malvoideae</taxon>
        <taxon>Gossypium</taxon>
    </lineage>
</organism>
<gene>
    <name evidence="1" type="ORF">EPI10_001172</name>
</gene>
<protein>
    <submittedName>
        <fullName evidence="1">Protein NYNRIN-like</fullName>
    </submittedName>
</protein>
<proteinExistence type="predicted"/>
<dbReference type="AlphaFoldDB" id="A0A5B6VA87"/>
<comment type="caution">
    <text evidence="1">The sequence shown here is derived from an EMBL/GenBank/DDBJ whole genome shotgun (WGS) entry which is preliminary data.</text>
</comment>
<sequence>MLEFDLWVMDRNGTKNQIADHLPRIEGNLQGEDTKEIKETFADEQLFTVVINQPRHDKHRTPSYADYDNYIA</sequence>